<dbReference type="Proteomes" id="UP000830167">
    <property type="component" value="Chromosome"/>
</dbReference>
<protein>
    <submittedName>
        <fullName evidence="2">(2Fe-2S)-binding protein</fullName>
    </submittedName>
</protein>
<dbReference type="InterPro" id="IPR001041">
    <property type="entry name" value="2Fe-2S_ferredoxin-type"/>
</dbReference>
<dbReference type="EMBL" id="CP089291">
    <property type="protein sequence ID" value="UOF90360.1"/>
    <property type="molecule type" value="Genomic_DNA"/>
</dbReference>
<dbReference type="Pfam" id="PF00111">
    <property type="entry name" value="Fer2"/>
    <property type="match status" value="1"/>
</dbReference>
<proteinExistence type="predicted"/>
<reference evidence="2" key="1">
    <citation type="submission" date="2021-12" db="EMBL/GenBank/DDBJ databases">
        <title>Alicyclobacillaceae gen. nov., sp. nov., isolated from chalcocite enrichment system.</title>
        <authorList>
            <person name="Jiang Z."/>
        </authorList>
    </citation>
    <scope>NUCLEOTIDE SEQUENCE</scope>
    <source>
        <strain evidence="2">MYW30-H2</strain>
    </source>
</reference>
<dbReference type="InterPro" id="IPR036010">
    <property type="entry name" value="2Fe-2S_ferredoxin-like_sf"/>
</dbReference>
<dbReference type="RefSeq" id="WP_347437054.1">
    <property type="nucleotide sequence ID" value="NZ_CP089291.1"/>
</dbReference>
<evidence type="ECO:0000313" key="2">
    <source>
        <dbReference type="EMBL" id="UOF90360.1"/>
    </source>
</evidence>
<accession>A0ABY4CR99</accession>
<feature type="domain" description="2Fe-2S ferredoxin-type" evidence="1">
    <location>
        <begin position="7"/>
        <end position="84"/>
    </location>
</feature>
<keyword evidence="3" id="KW-1185">Reference proteome</keyword>
<dbReference type="SUPFAM" id="SSF54292">
    <property type="entry name" value="2Fe-2S ferredoxin-like"/>
    <property type="match status" value="1"/>
</dbReference>
<name>A0ABY4CR99_9BACL</name>
<gene>
    <name evidence="2" type="ORF">LSG31_21290</name>
</gene>
<dbReference type="Gene3D" id="3.10.20.30">
    <property type="match status" value="1"/>
</dbReference>
<organism evidence="2 3">
    <name type="scientific">Fodinisporobacter ferrooxydans</name>
    <dbReference type="NCBI Taxonomy" id="2901836"/>
    <lineage>
        <taxon>Bacteria</taxon>
        <taxon>Bacillati</taxon>
        <taxon>Bacillota</taxon>
        <taxon>Bacilli</taxon>
        <taxon>Bacillales</taxon>
        <taxon>Alicyclobacillaceae</taxon>
        <taxon>Fodinisporobacter</taxon>
    </lineage>
</organism>
<dbReference type="CDD" id="cd00207">
    <property type="entry name" value="fer2"/>
    <property type="match status" value="1"/>
</dbReference>
<evidence type="ECO:0000313" key="3">
    <source>
        <dbReference type="Proteomes" id="UP000830167"/>
    </source>
</evidence>
<evidence type="ECO:0000259" key="1">
    <source>
        <dbReference type="Pfam" id="PF00111"/>
    </source>
</evidence>
<dbReference type="InterPro" id="IPR012675">
    <property type="entry name" value="Beta-grasp_dom_sf"/>
</dbReference>
<sequence length="96" mass="11103">MPKVRLHRNGQIYEQEVPENSNLVVLAGTKKFPQIRYGCGMGRCTRCVSRVLAGGEHLPEPNWKEVKRLGEEKLKNGYRLTCQLWITHDIELLQEN</sequence>